<sequence>MLERFVAEMEDKLAELRLNTPPAQELRFLCDTQDLEERISRLGEINQQENPPIPPNPVIPNYSAFTQPIVAVEKEGSVPGAFNDPRGVIIEPASGHIYVANMNNNRIQLSSQEGHHLNIFGDRHLKSPWNILVHEDNIYVTDVGHNAIFQFKLSDLTMVKRVGKDGSNSEEFYSLDNLPSLLINTFMYQMSTTTDSKS</sequence>
<accession>A0AAV7JJT6</accession>
<dbReference type="EMBL" id="JAKMXF010000328">
    <property type="protein sequence ID" value="KAI6648650.1"/>
    <property type="molecule type" value="Genomic_DNA"/>
</dbReference>
<dbReference type="AlphaFoldDB" id="A0AAV7JJT6"/>
<comment type="caution">
    <text evidence="1">The sequence shown here is derived from an EMBL/GenBank/DDBJ whole genome shotgun (WGS) entry which is preliminary data.</text>
</comment>
<organism evidence="1 2">
    <name type="scientific">Oopsacas minuta</name>
    <dbReference type="NCBI Taxonomy" id="111878"/>
    <lineage>
        <taxon>Eukaryota</taxon>
        <taxon>Metazoa</taxon>
        <taxon>Porifera</taxon>
        <taxon>Hexactinellida</taxon>
        <taxon>Hexasterophora</taxon>
        <taxon>Lyssacinosida</taxon>
        <taxon>Leucopsacidae</taxon>
        <taxon>Oopsacas</taxon>
    </lineage>
</organism>
<evidence type="ECO:0000313" key="2">
    <source>
        <dbReference type="Proteomes" id="UP001165289"/>
    </source>
</evidence>
<evidence type="ECO:0000313" key="1">
    <source>
        <dbReference type="EMBL" id="KAI6648650.1"/>
    </source>
</evidence>
<dbReference type="Gene3D" id="2.120.10.30">
    <property type="entry name" value="TolB, C-terminal domain"/>
    <property type="match status" value="1"/>
</dbReference>
<name>A0AAV7JJT6_9METZ</name>
<keyword evidence="2" id="KW-1185">Reference proteome</keyword>
<dbReference type="SUPFAM" id="SSF63825">
    <property type="entry name" value="YWTD domain"/>
    <property type="match status" value="1"/>
</dbReference>
<dbReference type="InterPro" id="IPR050952">
    <property type="entry name" value="TRIM-NHL_E3_ligases"/>
</dbReference>
<protein>
    <submittedName>
        <fullName evidence="1">Uncharacterized protein</fullName>
    </submittedName>
</protein>
<gene>
    <name evidence="1" type="ORF">LOD99_8008</name>
</gene>
<dbReference type="InterPro" id="IPR011042">
    <property type="entry name" value="6-blade_b-propeller_TolB-like"/>
</dbReference>
<dbReference type="PANTHER" id="PTHR24104">
    <property type="entry name" value="E3 UBIQUITIN-PROTEIN LIGASE NHLRC1-RELATED"/>
    <property type="match status" value="1"/>
</dbReference>
<proteinExistence type="predicted"/>
<reference evidence="1 2" key="1">
    <citation type="journal article" date="2023" name="BMC Biol.">
        <title>The compact genome of the sponge Oopsacas minuta (Hexactinellida) is lacking key metazoan core genes.</title>
        <authorList>
            <person name="Santini S."/>
            <person name="Schenkelaars Q."/>
            <person name="Jourda C."/>
            <person name="Duchesne M."/>
            <person name="Belahbib H."/>
            <person name="Rocher C."/>
            <person name="Selva M."/>
            <person name="Riesgo A."/>
            <person name="Vervoort M."/>
            <person name="Leys S.P."/>
            <person name="Kodjabachian L."/>
            <person name="Le Bivic A."/>
            <person name="Borchiellini C."/>
            <person name="Claverie J.M."/>
            <person name="Renard E."/>
        </authorList>
    </citation>
    <scope>NUCLEOTIDE SEQUENCE [LARGE SCALE GENOMIC DNA]</scope>
    <source>
        <strain evidence="1">SPO-2</strain>
    </source>
</reference>
<dbReference type="PANTHER" id="PTHR24104:SF25">
    <property type="entry name" value="PROTEIN LIN-41"/>
    <property type="match status" value="1"/>
</dbReference>
<dbReference type="Proteomes" id="UP001165289">
    <property type="component" value="Unassembled WGS sequence"/>
</dbReference>
<dbReference type="GO" id="GO:0008270">
    <property type="term" value="F:zinc ion binding"/>
    <property type="evidence" value="ECO:0007669"/>
    <property type="project" value="UniProtKB-KW"/>
</dbReference>